<sequence>MGRYIKVALGLLAWMLLGALIAGCGDKTTHALGEGPTPVAQAAIDLRPNPGATRARPTPTKGSALRESSTQARVGARPAAPRRAGGPGKPPSRATKQWVRPRTVDVLVWPRLREVRISSPALRDARFRARLVRLLEEARAGGSPVGASIYLRLSPRRPDPAPALDLITHQIKAHLGKDVKVRLVLVDRRGKPLPVGCGCPLPPTN</sequence>
<dbReference type="KEGG" id="ttr:Tter_2082"/>
<organism evidence="2 3">
    <name type="scientific">Thermobaculum terrenum (strain ATCC BAA-798 / CCMEE 7001 / YNP1)</name>
    <dbReference type="NCBI Taxonomy" id="525904"/>
    <lineage>
        <taxon>Bacteria</taxon>
        <taxon>Bacillati</taxon>
        <taxon>Chloroflexota</taxon>
        <taxon>Chloroflexia</taxon>
        <taxon>Candidatus Thermobaculales</taxon>
        <taxon>Candidatus Thermobaculaceae</taxon>
        <taxon>Thermobaculum</taxon>
    </lineage>
</organism>
<dbReference type="RefSeq" id="WP_012876016.1">
    <property type="nucleotide sequence ID" value="NC_013526.1"/>
</dbReference>
<keyword evidence="3" id="KW-1185">Reference proteome</keyword>
<dbReference type="HOGENOM" id="CLU_1336996_0_0_0"/>
<dbReference type="STRING" id="525904.Tter_2082"/>
<dbReference type="Proteomes" id="UP000000323">
    <property type="component" value="Chromosome 2"/>
</dbReference>
<feature type="compositionally biased region" description="Low complexity" evidence="1">
    <location>
        <begin position="72"/>
        <end position="84"/>
    </location>
</feature>
<reference evidence="3" key="1">
    <citation type="journal article" date="2010" name="Stand. Genomic Sci.">
        <title>Complete genome sequence of 'Thermobaculum terrenum' type strain (YNP1).</title>
        <authorList>
            <person name="Kiss H."/>
            <person name="Cleland D."/>
            <person name="Lapidus A."/>
            <person name="Lucas S."/>
            <person name="Glavina Del Rio T."/>
            <person name="Nolan M."/>
            <person name="Tice H."/>
            <person name="Han C."/>
            <person name="Goodwin L."/>
            <person name="Pitluck S."/>
            <person name="Liolios K."/>
            <person name="Ivanova N."/>
            <person name="Mavromatis K."/>
            <person name="Ovchinnikova G."/>
            <person name="Pati A."/>
            <person name="Chen A."/>
            <person name="Palaniappan K."/>
            <person name="Land M."/>
            <person name="Hauser L."/>
            <person name="Chang Y."/>
            <person name="Jeffries C."/>
            <person name="Lu M."/>
            <person name="Brettin T."/>
            <person name="Detter J."/>
            <person name="Goker M."/>
            <person name="Tindall B."/>
            <person name="Beck B."/>
            <person name="McDermott T."/>
            <person name="Woyke T."/>
            <person name="Bristow J."/>
            <person name="Eisen J."/>
            <person name="Markowitz V."/>
            <person name="Hugenholtz P."/>
            <person name="Kyrpides N."/>
            <person name="Klenk H."/>
            <person name="Cheng J."/>
        </authorList>
    </citation>
    <scope>NUCLEOTIDE SEQUENCE [LARGE SCALE GENOMIC DNA]</scope>
    <source>
        <strain evidence="3">ATCC BAA-798 / YNP1</strain>
    </source>
</reference>
<evidence type="ECO:0000256" key="1">
    <source>
        <dbReference type="SAM" id="MobiDB-lite"/>
    </source>
</evidence>
<proteinExistence type="predicted"/>
<protein>
    <submittedName>
        <fullName evidence="2">Uncharacterized protein</fullName>
    </submittedName>
</protein>
<dbReference type="AlphaFoldDB" id="D1CGW4"/>
<name>D1CGW4_THET1</name>
<gene>
    <name evidence="2" type="ordered locus">Tter_2082</name>
</gene>
<dbReference type="EMBL" id="CP001826">
    <property type="protein sequence ID" value="ACZ42985.1"/>
    <property type="molecule type" value="Genomic_DNA"/>
</dbReference>
<accession>D1CGW4</accession>
<evidence type="ECO:0000313" key="2">
    <source>
        <dbReference type="EMBL" id="ACZ42985.1"/>
    </source>
</evidence>
<feature type="region of interest" description="Disordered" evidence="1">
    <location>
        <begin position="45"/>
        <end position="97"/>
    </location>
</feature>
<evidence type="ECO:0000313" key="3">
    <source>
        <dbReference type="Proteomes" id="UP000000323"/>
    </source>
</evidence>
<dbReference type="PROSITE" id="PS51257">
    <property type="entry name" value="PROKAR_LIPOPROTEIN"/>
    <property type="match status" value="1"/>
</dbReference>